<organism evidence="1">
    <name type="scientific">Geobacter metallireducens</name>
    <dbReference type="NCBI Taxonomy" id="28232"/>
    <lineage>
        <taxon>Bacteria</taxon>
        <taxon>Pseudomonadati</taxon>
        <taxon>Thermodesulfobacteriota</taxon>
        <taxon>Desulfuromonadia</taxon>
        <taxon>Geobacterales</taxon>
        <taxon>Geobacteraceae</taxon>
        <taxon>Geobacter</taxon>
    </lineage>
</organism>
<comment type="caution">
    <text evidence="1">The sequence shown here is derived from an EMBL/GenBank/DDBJ whole genome shotgun (WGS) entry which is preliminary data.</text>
</comment>
<dbReference type="EMBL" id="DSOV01000073">
    <property type="protein sequence ID" value="HEN43716.1"/>
    <property type="molecule type" value="Genomic_DNA"/>
</dbReference>
<dbReference type="AlphaFoldDB" id="A0A831UF43"/>
<reference evidence="1" key="1">
    <citation type="journal article" date="2020" name="mSystems">
        <title>Genome- and Community-Level Interaction Insights into Carbon Utilization and Element Cycling Functions of Hydrothermarchaeota in Hydrothermal Sediment.</title>
        <authorList>
            <person name="Zhou Z."/>
            <person name="Liu Y."/>
            <person name="Xu W."/>
            <person name="Pan J."/>
            <person name="Luo Z.H."/>
            <person name="Li M."/>
        </authorList>
    </citation>
    <scope>NUCLEOTIDE SEQUENCE [LARGE SCALE GENOMIC DNA]</scope>
    <source>
        <strain evidence="1">SpSt-349</strain>
    </source>
</reference>
<proteinExistence type="predicted"/>
<accession>A0A831UF43</accession>
<protein>
    <submittedName>
        <fullName evidence="1">Uncharacterized protein</fullName>
    </submittedName>
</protein>
<gene>
    <name evidence="1" type="ORF">ENQ87_15385</name>
</gene>
<name>A0A831UF43_GEOME</name>
<evidence type="ECO:0000313" key="1">
    <source>
        <dbReference type="EMBL" id="HEN43716.1"/>
    </source>
</evidence>
<sequence>MELKNKIWMTGSLDWFAYVGDEEMYLGRREVPSPLSEGDAWINAMGDSFRVEDGEIRYLGRVEPPEKCW</sequence>